<dbReference type="RefSeq" id="WP_305907182.1">
    <property type="nucleotide sequence ID" value="NZ_CP157743.1"/>
</dbReference>
<protein>
    <submittedName>
        <fullName evidence="1">Uncharacterized protein</fullName>
    </submittedName>
</protein>
<evidence type="ECO:0000313" key="1">
    <source>
        <dbReference type="EMBL" id="XBS20088.1"/>
    </source>
</evidence>
<organism evidence="1 2">
    <name type="scientific">Methylomarinum roseum</name>
    <dbReference type="NCBI Taxonomy" id="3067653"/>
    <lineage>
        <taxon>Bacteria</taxon>
        <taxon>Pseudomonadati</taxon>
        <taxon>Pseudomonadota</taxon>
        <taxon>Gammaproteobacteria</taxon>
        <taxon>Methylococcales</taxon>
        <taxon>Methylococcaceae</taxon>
        <taxon>Methylomarinum</taxon>
    </lineage>
</organism>
<dbReference type="Proteomes" id="UP001225378">
    <property type="component" value="Chromosome"/>
</dbReference>
<accession>A0AAU7NT40</accession>
<dbReference type="AlphaFoldDB" id="A0AAU7NT40"/>
<proteinExistence type="predicted"/>
<sequence length="146" mass="15854">MNISATRKLFPAAVFAYQVKMDKGNEIGIALSPMYATEAQANTVLQKIKKIRPGAYVAGMTFLFSSIDEPGRAAILASIQQPIGDVRGHAKPIAWLGLGEKTGKGRKGDAVFVVDDFKPSVNAAEAAKLHGKAERFIRRQQKTRLN</sequence>
<name>A0AAU7NT40_9GAMM</name>
<dbReference type="KEGG" id="mech:Q9L42_017280"/>
<reference evidence="1 2" key="1">
    <citation type="journal article" date="2024" name="Microbiology">
        <title>Methylomarinum rosea sp. nov., a novel halophilic methanotrophic bacterium from the hypersaline Lake Elton.</title>
        <authorList>
            <person name="Suleimanov R.Z."/>
            <person name="Oshkin I.Y."/>
            <person name="Danilova O.V."/>
            <person name="Suzina N.E."/>
            <person name="Dedysh S.N."/>
        </authorList>
    </citation>
    <scope>NUCLEOTIDE SEQUENCE [LARGE SCALE GENOMIC DNA]</scope>
    <source>
        <strain evidence="1 2">Ch1-1</strain>
    </source>
</reference>
<keyword evidence="2" id="KW-1185">Reference proteome</keyword>
<dbReference type="EMBL" id="CP157743">
    <property type="protein sequence ID" value="XBS20088.1"/>
    <property type="molecule type" value="Genomic_DNA"/>
</dbReference>
<evidence type="ECO:0000313" key="2">
    <source>
        <dbReference type="Proteomes" id="UP001225378"/>
    </source>
</evidence>
<gene>
    <name evidence="1" type="ORF">Q9L42_017280</name>
</gene>